<dbReference type="InterPro" id="IPR003400">
    <property type="entry name" value="ExbD"/>
</dbReference>
<evidence type="ECO:0000256" key="1">
    <source>
        <dbReference type="ARBA" id="ARBA00004249"/>
    </source>
</evidence>
<keyword evidence="3 10" id="KW-0813">Transport</keyword>
<dbReference type="GO" id="GO:0005886">
    <property type="term" value="C:plasma membrane"/>
    <property type="evidence" value="ECO:0007669"/>
    <property type="project" value="UniProtKB-SubCell"/>
</dbReference>
<dbReference type="GO" id="GO:0022857">
    <property type="term" value="F:transmembrane transporter activity"/>
    <property type="evidence" value="ECO:0007669"/>
    <property type="project" value="InterPro"/>
</dbReference>
<comment type="subcellular location">
    <subcellularLocation>
        <location evidence="1">Cell inner membrane</location>
        <topology evidence="1">Single-pass type II membrane protein</topology>
    </subcellularLocation>
    <subcellularLocation>
        <location evidence="10">Cell membrane</location>
        <topology evidence="10">Single-pass type II membrane protein</topology>
    </subcellularLocation>
</comment>
<evidence type="ECO:0000256" key="4">
    <source>
        <dbReference type="ARBA" id="ARBA00022475"/>
    </source>
</evidence>
<evidence type="ECO:0000256" key="3">
    <source>
        <dbReference type="ARBA" id="ARBA00022448"/>
    </source>
</evidence>
<proteinExistence type="inferred from homology"/>
<keyword evidence="4" id="KW-1003">Cell membrane</keyword>
<comment type="caution">
    <text evidence="12">The sequence shown here is derived from an EMBL/GenBank/DDBJ whole genome shotgun (WGS) entry which is preliminary data.</text>
</comment>
<organism evidence="12 13">
    <name type="scientific">Desulfosalsimonas propionicica</name>
    <dbReference type="NCBI Taxonomy" id="332175"/>
    <lineage>
        <taxon>Bacteria</taxon>
        <taxon>Pseudomonadati</taxon>
        <taxon>Thermodesulfobacteriota</taxon>
        <taxon>Desulfobacteria</taxon>
        <taxon>Desulfobacterales</taxon>
        <taxon>Desulfosalsimonadaceae</taxon>
        <taxon>Desulfosalsimonas</taxon>
    </lineage>
</organism>
<dbReference type="Gene3D" id="3.30.420.270">
    <property type="match status" value="1"/>
</dbReference>
<sequence>MMQQHNRDSLLSDINVTPFVDVMLVLLIIFMVAAPMMVQGIDVSLPETRTVQQLDTDQEPLVVVIDKSGAVHINDMEVGAENLGEKLEKIFENRSSPEVFLRADQNVSYGRVVMVMSEIKSAGVQRLGVVAQQSDDAQKIDQD</sequence>
<evidence type="ECO:0000256" key="8">
    <source>
        <dbReference type="ARBA" id="ARBA00022989"/>
    </source>
</evidence>
<keyword evidence="6 10" id="KW-0812">Transmembrane</keyword>
<evidence type="ECO:0000313" key="12">
    <source>
        <dbReference type="EMBL" id="MBA2881230.1"/>
    </source>
</evidence>
<dbReference type="InterPro" id="IPR014168">
    <property type="entry name" value="Tol-Pal_TolR"/>
</dbReference>
<dbReference type="Pfam" id="PF02472">
    <property type="entry name" value="ExbD"/>
    <property type="match status" value="1"/>
</dbReference>
<evidence type="ECO:0000256" key="10">
    <source>
        <dbReference type="RuleBase" id="RU003879"/>
    </source>
</evidence>
<keyword evidence="7 10" id="KW-0653">Protein transport</keyword>
<dbReference type="EMBL" id="JACDUS010000003">
    <property type="protein sequence ID" value="MBA2881230.1"/>
    <property type="molecule type" value="Genomic_DNA"/>
</dbReference>
<reference evidence="12 13" key="1">
    <citation type="submission" date="2020-07" db="EMBL/GenBank/DDBJ databases">
        <title>Genomic Encyclopedia of Type Strains, Phase IV (KMG-IV): sequencing the most valuable type-strain genomes for metagenomic binning, comparative biology and taxonomic classification.</title>
        <authorList>
            <person name="Goeker M."/>
        </authorList>
    </citation>
    <scope>NUCLEOTIDE SEQUENCE [LARGE SCALE GENOMIC DNA]</scope>
    <source>
        <strain evidence="12 13">DSM 17721</strain>
    </source>
</reference>
<dbReference type="GO" id="GO:0015031">
    <property type="term" value="P:protein transport"/>
    <property type="evidence" value="ECO:0007669"/>
    <property type="project" value="UniProtKB-KW"/>
</dbReference>
<dbReference type="NCBIfam" id="TIGR02801">
    <property type="entry name" value="tolR"/>
    <property type="match status" value="1"/>
</dbReference>
<accession>A0A7W0C8V1</accession>
<gene>
    <name evidence="12" type="ORF">HNR65_001556</name>
</gene>
<keyword evidence="5" id="KW-0997">Cell inner membrane</keyword>
<dbReference type="RefSeq" id="WP_181550881.1">
    <property type="nucleotide sequence ID" value="NZ_JACDUS010000003.1"/>
</dbReference>
<feature type="transmembrane region" description="Helical" evidence="11">
    <location>
        <begin position="20"/>
        <end position="38"/>
    </location>
</feature>
<protein>
    <submittedName>
        <fullName evidence="12">Biopolymer transport protein TolR</fullName>
    </submittedName>
</protein>
<evidence type="ECO:0000256" key="2">
    <source>
        <dbReference type="ARBA" id="ARBA00005811"/>
    </source>
</evidence>
<evidence type="ECO:0000313" key="13">
    <source>
        <dbReference type="Proteomes" id="UP000525298"/>
    </source>
</evidence>
<keyword evidence="9 11" id="KW-0472">Membrane</keyword>
<keyword evidence="8 11" id="KW-1133">Transmembrane helix</keyword>
<name>A0A7W0C8V1_9BACT</name>
<evidence type="ECO:0000256" key="7">
    <source>
        <dbReference type="ARBA" id="ARBA00022927"/>
    </source>
</evidence>
<evidence type="ECO:0000256" key="5">
    <source>
        <dbReference type="ARBA" id="ARBA00022519"/>
    </source>
</evidence>
<evidence type="ECO:0000256" key="11">
    <source>
        <dbReference type="SAM" id="Phobius"/>
    </source>
</evidence>
<evidence type="ECO:0000256" key="6">
    <source>
        <dbReference type="ARBA" id="ARBA00022692"/>
    </source>
</evidence>
<dbReference type="PANTHER" id="PTHR30558">
    <property type="entry name" value="EXBD MEMBRANE COMPONENT OF PMF-DRIVEN MACROMOLECULE IMPORT SYSTEM"/>
    <property type="match status" value="1"/>
</dbReference>
<evidence type="ECO:0000256" key="9">
    <source>
        <dbReference type="ARBA" id="ARBA00023136"/>
    </source>
</evidence>
<comment type="similarity">
    <text evidence="2 10">Belongs to the ExbD/TolR family.</text>
</comment>
<dbReference type="PANTHER" id="PTHR30558:SF12">
    <property type="entry name" value="BIOPOLYMER TRANSPORT PROTEIN EXBD"/>
    <property type="match status" value="1"/>
</dbReference>
<dbReference type="AlphaFoldDB" id="A0A7W0C8V1"/>
<keyword evidence="13" id="KW-1185">Reference proteome</keyword>
<dbReference type="Proteomes" id="UP000525298">
    <property type="component" value="Unassembled WGS sequence"/>
</dbReference>